<feature type="region of interest" description="Disordered" evidence="8">
    <location>
        <begin position="1"/>
        <end position="33"/>
    </location>
</feature>
<dbReference type="PANTHER" id="PTHR43413">
    <property type="entry name" value="TRANSCRIPTIONAL REGULATOR, ASNC FAMILY"/>
    <property type="match status" value="1"/>
</dbReference>
<comment type="caution">
    <text evidence="11">The sequence shown here is derived from an EMBL/GenBank/DDBJ whole genome shotgun (WGS) entry which is preliminary data.</text>
</comment>
<dbReference type="InterPro" id="IPR040523">
    <property type="entry name" value="AsnC_trans_reg2"/>
</dbReference>
<dbReference type="InterPro" id="IPR036388">
    <property type="entry name" value="WH-like_DNA-bd_sf"/>
</dbReference>
<evidence type="ECO:0000256" key="8">
    <source>
        <dbReference type="SAM" id="MobiDB-lite"/>
    </source>
</evidence>
<dbReference type="InterPro" id="IPR050684">
    <property type="entry name" value="HTH-Siroheme_Decarb"/>
</dbReference>
<comment type="similarity">
    <text evidence="3">Belongs to the Ahb/Nir family.</text>
</comment>
<dbReference type="AlphaFoldDB" id="G2DFD0"/>
<gene>
    <name evidence="11" type="ORF">Rifp1Sym_cp00070</name>
</gene>
<dbReference type="EMBL" id="AFOC01000069">
    <property type="protein sequence ID" value="EGV50667.1"/>
    <property type="molecule type" value="Genomic_DNA"/>
</dbReference>
<dbReference type="Pfam" id="PF22451">
    <property type="entry name" value="NirdL-like_HTH"/>
    <property type="match status" value="1"/>
</dbReference>
<dbReference type="EC" id="4.1.1.111" evidence="5"/>
<name>G2DFD0_9GAMM</name>
<keyword evidence="1" id="KW-0456">Lyase</keyword>
<comment type="subunit">
    <text evidence="4">Probably forms a complex composed of NirD, NirL, NirG and NirH. All proteins are required for the total conversion of siroheme to didecarboxysiroheme.</text>
</comment>
<comment type="pathway">
    <text evidence="2">Porphyrin-containing compound metabolism.</text>
</comment>
<evidence type="ECO:0000259" key="9">
    <source>
        <dbReference type="Pfam" id="PF17805"/>
    </source>
</evidence>
<proteinExistence type="inferred from homology"/>
<reference evidence="11" key="1">
    <citation type="journal article" date="2011" name="ISME J.">
        <title>The endosymbionts of the deep-sea tubeworms Riftia pachyptila and Tevnia jerichonana share an identical physiology as revealed by proteogenomic analyses.</title>
        <authorList>
            <person name="Gardebrecht A."/>
            <person name="Markert S."/>
            <person name="Felbeck H."/>
            <person name="Thuermer A."/>
            <person name="Albrecht D."/>
            <person name="Wollherr A."/>
            <person name="Kabisch J."/>
            <person name="Lehmann R."/>
            <person name="Daniel R."/>
            <person name="Liesegang H."/>
            <person name="Hecker M."/>
            <person name="Sievert S.M."/>
            <person name="Schweder T."/>
        </authorList>
    </citation>
    <scope>NUCLEOTIDE SEQUENCE [LARGE SCALE GENOMIC DNA]</scope>
</reference>
<dbReference type="GO" id="GO:0016829">
    <property type="term" value="F:lyase activity"/>
    <property type="evidence" value="ECO:0007669"/>
    <property type="project" value="UniProtKB-KW"/>
</dbReference>
<evidence type="ECO:0000259" key="10">
    <source>
        <dbReference type="Pfam" id="PF22451"/>
    </source>
</evidence>
<evidence type="ECO:0000256" key="1">
    <source>
        <dbReference type="ARBA" id="ARBA00023239"/>
    </source>
</evidence>
<organism evidence="11 12">
    <name type="scientific">endosymbiont of Riftia pachyptila</name>
    <name type="common">vent Ph05</name>
    <dbReference type="NCBI Taxonomy" id="1048808"/>
    <lineage>
        <taxon>Bacteria</taxon>
        <taxon>Pseudomonadati</taxon>
        <taxon>Pseudomonadota</taxon>
        <taxon>Gammaproteobacteria</taxon>
        <taxon>sulfur-oxidizing symbionts</taxon>
    </lineage>
</organism>
<keyword evidence="12" id="KW-1185">Reference proteome</keyword>
<sequence>MASSSPPALTRQDCDMANPAPTYPQSQPRTLNPAPVELNDLEKRLLNEYQKGLPLTPTPYADMAKTIGTSEALVLKILTRLQEIGVISRVGPVFKPKKIGASTLAAIAVPAEELEAVAAIISAYAEVNHNYEREDDYNLWFVVTASDQARLDAVLAQMEQQTGYPVLKLPLMKQFHIDLGFPLWC</sequence>
<comment type="function">
    <text evidence="6">Involved in heme d1 biosynthesis. Catalyzes the decarboxylation of siroheme into didecarboxysiroheme.</text>
</comment>
<dbReference type="Gene3D" id="3.30.70.3460">
    <property type="match status" value="1"/>
</dbReference>
<dbReference type="Gene3D" id="1.10.10.10">
    <property type="entry name" value="Winged helix-like DNA-binding domain superfamily/Winged helix DNA-binding domain"/>
    <property type="match status" value="1"/>
</dbReference>
<feature type="domain" description="Siroheme decarboxylase NirL-like HTH" evidence="10">
    <location>
        <begin position="42"/>
        <end position="87"/>
    </location>
</feature>
<evidence type="ECO:0000256" key="2">
    <source>
        <dbReference type="ARBA" id="ARBA00023444"/>
    </source>
</evidence>
<dbReference type="Proteomes" id="UP000004491">
    <property type="component" value="Unassembled WGS sequence"/>
</dbReference>
<evidence type="ECO:0000313" key="11">
    <source>
        <dbReference type="EMBL" id="EGV50667.1"/>
    </source>
</evidence>
<evidence type="ECO:0000313" key="12">
    <source>
        <dbReference type="Proteomes" id="UP000004491"/>
    </source>
</evidence>
<evidence type="ECO:0000256" key="7">
    <source>
        <dbReference type="ARBA" id="ARBA00048470"/>
    </source>
</evidence>
<dbReference type="PANTHER" id="PTHR43413:SF1">
    <property type="entry name" value="SIROHEME DECARBOXYLASE NIRL SUBUNIT"/>
    <property type="match status" value="1"/>
</dbReference>
<evidence type="ECO:0000256" key="4">
    <source>
        <dbReference type="ARBA" id="ARBA00023465"/>
    </source>
</evidence>
<dbReference type="Pfam" id="PF17805">
    <property type="entry name" value="AsnC_trans_reg2"/>
    <property type="match status" value="1"/>
</dbReference>
<evidence type="ECO:0000256" key="3">
    <source>
        <dbReference type="ARBA" id="ARBA00023457"/>
    </source>
</evidence>
<evidence type="ECO:0000256" key="5">
    <source>
        <dbReference type="ARBA" id="ARBA00023471"/>
    </source>
</evidence>
<accession>G2DFD0</accession>
<dbReference type="InterPro" id="IPR053953">
    <property type="entry name" value="NirdL-like_HTH"/>
</dbReference>
<protein>
    <recommendedName>
        <fullName evidence="5">siroheme decarboxylase</fullName>
        <ecNumber evidence="5">4.1.1.111</ecNumber>
    </recommendedName>
</protein>
<evidence type="ECO:0000256" key="6">
    <source>
        <dbReference type="ARBA" id="ARBA00045291"/>
    </source>
</evidence>
<comment type="catalytic activity">
    <reaction evidence="7">
        <text>siroheme + 2 H(+) = 12,18-didecarboxysiroheme + 2 CO2</text>
        <dbReference type="Rhea" id="RHEA:19093"/>
        <dbReference type="ChEBI" id="CHEBI:15378"/>
        <dbReference type="ChEBI" id="CHEBI:16526"/>
        <dbReference type="ChEBI" id="CHEBI:60052"/>
        <dbReference type="ChEBI" id="CHEBI:140497"/>
        <dbReference type="EC" id="4.1.1.111"/>
    </reaction>
</comment>
<feature type="domain" description="Siroheme decarboxylase AsnC-like ligand binding" evidence="9">
    <location>
        <begin position="101"/>
        <end position="175"/>
    </location>
</feature>